<evidence type="ECO:0008006" key="5">
    <source>
        <dbReference type="Google" id="ProtNLM"/>
    </source>
</evidence>
<protein>
    <recommendedName>
        <fullName evidence="5">DUF1707 domain-containing protein</fullName>
    </recommendedName>
</protein>
<feature type="compositionally biased region" description="Polar residues" evidence="1">
    <location>
        <begin position="123"/>
        <end position="145"/>
    </location>
</feature>
<reference evidence="4" key="1">
    <citation type="submission" date="2019-11" db="EMBL/GenBank/DDBJ databases">
        <title>The complete genome sequence of Saccharopolyspora sp. E2A.</title>
        <authorList>
            <person name="Zhang G."/>
        </authorList>
    </citation>
    <scope>NUCLEOTIDE SEQUENCE [LARGE SCALE GENOMIC DNA]</scope>
    <source>
        <strain evidence="4">E2A</strain>
    </source>
</reference>
<keyword evidence="2" id="KW-1133">Transmembrane helix</keyword>
<dbReference type="RefSeq" id="WP_154074848.1">
    <property type="nucleotide sequence ID" value="NZ_CP045929.1"/>
</dbReference>
<feature type="compositionally biased region" description="Low complexity" evidence="1">
    <location>
        <begin position="146"/>
        <end position="165"/>
    </location>
</feature>
<feature type="compositionally biased region" description="Low complexity" evidence="1">
    <location>
        <begin position="247"/>
        <end position="258"/>
    </location>
</feature>
<organism evidence="3 4">
    <name type="scientific">Allosaccharopolyspora coralli</name>
    <dbReference type="NCBI Taxonomy" id="2665642"/>
    <lineage>
        <taxon>Bacteria</taxon>
        <taxon>Bacillati</taxon>
        <taxon>Actinomycetota</taxon>
        <taxon>Actinomycetes</taxon>
        <taxon>Pseudonocardiales</taxon>
        <taxon>Pseudonocardiaceae</taxon>
        <taxon>Allosaccharopolyspora</taxon>
    </lineage>
</organism>
<dbReference type="EMBL" id="CP045929">
    <property type="protein sequence ID" value="QGK68239.1"/>
    <property type="molecule type" value="Genomic_DNA"/>
</dbReference>
<feature type="compositionally biased region" description="Pro residues" evidence="1">
    <location>
        <begin position="294"/>
        <end position="304"/>
    </location>
</feature>
<feature type="compositionally biased region" description="Pro residues" evidence="1">
    <location>
        <begin position="259"/>
        <end position="285"/>
    </location>
</feature>
<keyword evidence="2" id="KW-0812">Transmembrane</keyword>
<dbReference type="AlphaFoldDB" id="A0A5Q3Q9H9"/>
<keyword evidence="4" id="KW-1185">Reference proteome</keyword>
<proteinExistence type="predicted"/>
<feature type="transmembrane region" description="Helical" evidence="2">
    <location>
        <begin position="219"/>
        <end position="240"/>
    </location>
</feature>
<feature type="compositionally biased region" description="Low complexity" evidence="1">
    <location>
        <begin position="59"/>
        <end position="112"/>
    </location>
</feature>
<dbReference type="KEGG" id="sace:GIY23_00390"/>
<feature type="compositionally biased region" description="Polar residues" evidence="1">
    <location>
        <begin position="171"/>
        <end position="185"/>
    </location>
</feature>
<sequence>MTWQDELQQLDADLAAGRISAEDYRARRDAVMGRAQATQQGMQQQPPSGGFPQPGPESGGFPQQDPQSGGFPQQSPQSGGFPQQNPQSGGFPQQGPQATGFPQQDQQGGQAQSPFPPAFNWGQAANQGAQSPADANSTQIVNVRGQQAQQPQQQFPQQQEWPQQPNAWGRPQQQGWGAGAASTSAPWDDPNEPTHGDTSWMRQGPEVFETSSGAGKGKWIGLSLGAVLLVGVAVAGVFYFTTSSGSQEPPQAQQTEAPAEPPAPPPPPPPPPTPELPEPPAPKPAPAAAGPEALVPPPPGPPHPFNGLIDRPGLEGPRGGLLPPDVKDFALQNGFVDGWFHGTDGTEPKTTLIAIRMPDENGARALTEKYLQGQAGLAEVEDLSFKGVPVVSTGGGIVRTAYTSHNWTVIVDVSSPDALASRDLFQQILTGQLGQSPPTVRD</sequence>
<evidence type="ECO:0000256" key="1">
    <source>
        <dbReference type="SAM" id="MobiDB-lite"/>
    </source>
</evidence>
<feature type="compositionally biased region" description="Low complexity" evidence="1">
    <location>
        <begin position="39"/>
        <end position="51"/>
    </location>
</feature>
<name>A0A5Q3Q9H9_9PSEU</name>
<dbReference type="Proteomes" id="UP000371041">
    <property type="component" value="Chromosome"/>
</dbReference>
<gene>
    <name evidence="3" type="ORF">GIY23_00390</name>
</gene>
<evidence type="ECO:0000256" key="2">
    <source>
        <dbReference type="SAM" id="Phobius"/>
    </source>
</evidence>
<keyword evidence="2" id="KW-0472">Membrane</keyword>
<feature type="region of interest" description="Disordered" evidence="1">
    <location>
        <begin position="243"/>
        <end position="321"/>
    </location>
</feature>
<evidence type="ECO:0000313" key="4">
    <source>
        <dbReference type="Proteomes" id="UP000371041"/>
    </source>
</evidence>
<accession>A0A5Q3Q9H9</accession>
<evidence type="ECO:0000313" key="3">
    <source>
        <dbReference type="EMBL" id="QGK68239.1"/>
    </source>
</evidence>
<feature type="region of interest" description="Disordered" evidence="1">
    <location>
        <begin position="30"/>
        <end position="202"/>
    </location>
</feature>